<evidence type="ECO:0000313" key="2">
    <source>
        <dbReference type="Proteomes" id="UP000814140"/>
    </source>
</evidence>
<accession>A0ACB8TL46</accession>
<dbReference type="Proteomes" id="UP000814140">
    <property type="component" value="Unassembled WGS sequence"/>
</dbReference>
<proteinExistence type="predicted"/>
<keyword evidence="2" id="KW-1185">Reference proteome</keyword>
<name>A0ACB8TL46_9AGAM</name>
<reference evidence="1" key="1">
    <citation type="submission" date="2021-03" db="EMBL/GenBank/DDBJ databases">
        <authorList>
            <consortium name="DOE Joint Genome Institute"/>
            <person name="Ahrendt S."/>
            <person name="Looney B.P."/>
            <person name="Miyauchi S."/>
            <person name="Morin E."/>
            <person name="Drula E."/>
            <person name="Courty P.E."/>
            <person name="Chicoki N."/>
            <person name="Fauchery L."/>
            <person name="Kohler A."/>
            <person name="Kuo A."/>
            <person name="Labutti K."/>
            <person name="Pangilinan J."/>
            <person name="Lipzen A."/>
            <person name="Riley R."/>
            <person name="Andreopoulos W."/>
            <person name="He G."/>
            <person name="Johnson J."/>
            <person name="Barry K.W."/>
            <person name="Grigoriev I.V."/>
            <person name="Nagy L."/>
            <person name="Hibbett D."/>
            <person name="Henrissat B."/>
            <person name="Matheny P.B."/>
            <person name="Labbe J."/>
            <person name="Martin F."/>
        </authorList>
    </citation>
    <scope>NUCLEOTIDE SEQUENCE</scope>
    <source>
        <strain evidence="1">HHB10654</strain>
    </source>
</reference>
<sequence length="158" mass="16947">MARHMEDEEGKIWVFGGYHLMADLALTLARPFRVAVTTIVLTVGTYSNPPLRPSLHLPPDMHVKRQSTTVLPIPIGPRLSSDLPTYHRAPAFTHSKPSRSLTMSQPPCYLAAPPRLRARTTPSVLSAVSYDSSSSSSSDSSSPTASSSPPSSVPPSPS</sequence>
<comment type="caution">
    <text evidence="1">The sequence shown here is derived from an EMBL/GenBank/DDBJ whole genome shotgun (WGS) entry which is preliminary data.</text>
</comment>
<evidence type="ECO:0000313" key="1">
    <source>
        <dbReference type="EMBL" id="KAI0069135.1"/>
    </source>
</evidence>
<gene>
    <name evidence="1" type="ORF">BV25DRAFT_99472</name>
</gene>
<dbReference type="EMBL" id="MU277187">
    <property type="protein sequence ID" value="KAI0069135.1"/>
    <property type="molecule type" value="Genomic_DNA"/>
</dbReference>
<organism evidence="1 2">
    <name type="scientific">Artomyces pyxidatus</name>
    <dbReference type="NCBI Taxonomy" id="48021"/>
    <lineage>
        <taxon>Eukaryota</taxon>
        <taxon>Fungi</taxon>
        <taxon>Dikarya</taxon>
        <taxon>Basidiomycota</taxon>
        <taxon>Agaricomycotina</taxon>
        <taxon>Agaricomycetes</taxon>
        <taxon>Russulales</taxon>
        <taxon>Auriscalpiaceae</taxon>
        <taxon>Artomyces</taxon>
    </lineage>
</organism>
<reference evidence="1" key="2">
    <citation type="journal article" date="2022" name="New Phytol.">
        <title>Evolutionary transition to the ectomycorrhizal habit in the genomes of a hyperdiverse lineage of mushroom-forming fungi.</title>
        <authorList>
            <person name="Looney B."/>
            <person name="Miyauchi S."/>
            <person name="Morin E."/>
            <person name="Drula E."/>
            <person name="Courty P.E."/>
            <person name="Kohler A."/>
            <person name="Kuo A."/>
            <person name="LaButti K."/>
            <person name="Pangilinan J."/>
            <person name="Lipzen A."/>
            <person name="Riley R."/>
            <person name="Andreopoulos W."/>
            <person name="He G."/>
            <person name="Johnson J."/>
            <person name="Nolan M."/>
            <person name="Tritt A."/>
            <person name="Barry K.W."/>
            <person name="Grigoriev I.V."/>
            <person name="Nagy L.G."/>
            <person name="Hibbett D."/>
            <person name="Henrissat B."/>
            <person name="Matheny P.B."/>
            <person name="Labbe J."/>
            <person name="Martin F.M."/>
        </authorList>
    </citation>
    <scope>NUCLEOTIDE SEQUENCE</scope>
    <source>
        <strain evidence="1">HHB10654</strain>
    </source>
</reference>
<protein>
    <submittedName>
        <fullName evidence="1">Uncharacterized protein</fullName>
    </submittedName>
</protein>